<dbReference type="InterPro" id="IPR015813">
    <property type="entry name" value="Pyrv/PenolPyrv_kinase-like_dom"/>
</dbReference>
<dbReference type="SUPFAM" id="SSF51621">
    <property type="entry name" value="Phosphoenolpyruvate/pyruvate domain"/>
    <property type="match status" value="1"/>
</dbReference>
<evidence type="ECO:0000256" key="2">
    <source>
        <dbReference type="ARBA" id="ARBA00011424"/>
    </source>
</evidence>
<comment type="cofactor">
    <cofactor evidence="5">
        <name>Mg(2+)</name>
        <dbReference type="ChEBI" id="CHEBI:18420"/>
    </cofactor>
    <text evidence="5">Binds 1 Mg(2+) ion per subunit.</text>
</comment>
<dbReference type="GO" id="GO:0003864">
    <property type="term" value="F:3-methyl-2-oxobutanoate hydroxymethyltransferase activity"/>
    <property type="evidence" value="ECO:0007669"/>
    <property type="project" value="UniProtKB-EC"/>
</dbReference>
<proteinExistence type="inferred from homology"/>
<keyword evidence="5" id="KW-0460">Magnesium</keyword>
<dbReference type="HAMAP" id="MF_00156">
    <property type="entry name" value="PanB"/>
    <property type="match status" value="1"/>
</dbReference>
<feature type="compositionally biased region" description="Basic and acidic residues" evidence="6">
    <location>
        <begin position="1"/>
        <end position="11"/>
    </location>
</feature>
<dbReference type="PANTHER" id="PTHR20881">
    <property type="entry name" value="3-METHYL-2-OXOBUTANOATE HYDROXYMETHYLTRANSFERASE"/>
    <property type="match status" value="1"/>
</dbReference>
<dbReference type="PANTHER" id="PTHR20881:SF0">
    <property type="entry name" value="3-METHYL-2-OXOBUTANOATE HYDROXYMETHYLTRANSFERASE"/>
    <property type="match status" value="1"/>
</dbReference>
<dbReference type="PIRSF" id="PIRSF000388">
    <property type="entry name" value="Pantoate_hydroxy_MeTrfase"/>
    <property type="match status" value="1"/>
</dbReference>
<comment type="subcellular location">
    <subcellularLocation>
        <location evidence="5">Cytoplasm</location>
    </subcellularLocation>
</comment>
<dbReference type="InterPro" id="IPR040442">
    <property type="entry name" value="Pyrv_kinase-like_dom_sf"/>
</dbReference>
<reference evidence="7" key="1">
    <citation type="submission" date="2023-09" db="EMBL/GenBank/DDBJ databases">
        <authorList>
            <consortium name="CW5 consortium"/>
            <person name="Lu C.-W."/>
        </authorList>
    </citation>
    <scope>NUCLEOTIDE SEQUENCE</scope>
    <source>
        <strain evidence="7">KPS</strain>
    </source>
</reference>
<comment type="function">
    <text evidence="5">Catalyzes the reversible reaction in which hydroxymethyl group from 5,10-methylenetetrahydrofolate is transferred onto alpha-ketoisovalerate to form ketopantoate.</text>
</comment>
<gene>
    <name evidence="5 7" type="primary">panB</name>
    <name evidence="7" type="ORF">KPS_003389</name>
</gene>
<keyword evidence="8" id="KW-1185">Reference proteome</keyword>
<evidence type="ECO:0000313" key="8">
    <source>
        <dbReference type="Proteomes" id="UP001180616"/>
    </source>
</evidence>
<keyword evidence="5" id="KW-0479">Metal-binding</keyword>
<feature type="active site" description="Proton acceptor" evidence="5">
    <location>
        <position position="198"/>
    </location>
</feature>
<keyword evidence="3 5" id="KW-0566">Pantothenate biosynthesis</keyword>
<dbReference type="Pfam" id="PF02548">
    <property type="entry name" value="Pantoate_transf"/>
    <property type="match status" value="1"/>
</dbReference>
<comment type="catalytic activity">
    <reaction evidence="5">
        <text>(6R)-5,10-methylene-5,6,7,8-tetrahydrofolate + 3-methyl-2-oxobutanoate + H2O = 2-dehydropantoate + (6S)-5,6,7,8-tetrahydrofolate</text>
        <dbReference type="Rhea" id="RHEA:11824"/>
        <dbReference type="ChEBI" id="CHEBI:11561"/>
        <dbReference type="ChEBI" id="CHEBI:11851"/>
        <dbReference type="ChEBI" id="CHEBI:15377"/>
        <dbReference type="ChEBI" id="CHEBI:15636"/>
        <dbReference type="ChEBI" id="CHEBI:57453"/>
        <dbReference type="EC" id="2.1.2.11"/>
    </reaction>
</comment>
<feature type="region of interest" description="Disordered" evidence="6">
    <location>
        <begin position="1"/>
        <end position="20"/>
    </location>
</feature>
<comment type="subunit">
    <text evidence="2 5">Homodecamer; pentamer of dimers.</text>
</comment>
<evidence type="ECO:0000256" key="6">
    <source>
        <dbReference type="SAM" id="MobiDB-lite"/>
    </source>
</evidence>
<name>A0ABY9R0I3_9BACT</name>
<feature type="binding site" evidence="5">
    <location>
        <position position="99"/>
    </location>
    <ligand>
        <name>3-methyl-2-oxobutanoate</name>
        <dbReference type="ChEBI" id="CHEBI:11851"/>
    </ligand>
</feature>
<comment type="pathway">
    <text evidence="5">Cofactor biosynthesis; (R)-pantothenate biosynthesis; (R)-pantoate from 3-methyl-2-oxobutanoate: step 1/2.</text>
</comment>
<dbReference type="Proteomes" id="UP001180616">
    <property type="component" value="Chromosome"/>
</dbReference>
<comment type="similarity">
    <text evidence="1 5">Belongs to the PanB family.</text>
</comment>
<evidence type="ECO:0000256" key="3">
    <source>
        <dbReference type="ARBA" id="ARBA00022655"/>
    </source>
</evidence>
<dbReference type="CDD" id="cd06557">
    <property type="entry name" value="KPHMT-like"/>
    <property type="match status" value="1"/>
</dbReference>
<evidence type="ECO:0000256" key="5">
    <source>
        <dbReference type="HAMAP-Rule" id="MF_00156"/>
    </source>
</evidence>
<feature type="binding site" evidence="5">
    <location>
        <position position="99"/>
    </location>
    <ligand>
        <name>Mg(2+)</name>
        <dbReference type="ChEBI" id="CHEBI:18420"/>
    </ligand>
</feature>
<dbReference type="InterPro" id="IPR003700">
    <property type="entry name" value="Pantoate_hydroxy_MeTrfase"/>
</dbReference>
<keyword evidence="5" id="KW-0963">Cytoplasm</keyword>
<keyword evidence="4 5" id="KW-0808">Transferase</keyword>
<evidence type="ECO:0000256" key="4">
    <source>
        <dbReference type="ARBA" id="ARBA00022679"/>
    </source>
</evidence>
<feature type="binding site" evidence="5">
    <location>
        <position position="129"/>
    </location>
    <ligand>
        <name>3-methyl-2-oxobutanoate</name>
        <dbReference type="ChEBI" id="CHEBI:11851"/>
    </ligand>
</feature>
<accession>A0ABY9R0I3</accession>
<dbReference type="EC" id="2.1.2.11" evidence="5"/>
<dbReference type="EMBL" id="CP133659">
    <property type="protein sequence ID" value="WMW65275.1"/>
    <property type="molecule type" value="Genomic_DNA"/>
</dbReference>
<dbReference type="NCBIfam" id="NF001452">
    <property type="entry name" value="PRK00311.1"/>
    <property type="match status" value="1"/>
</dbReference>
<dbReference type="Gene3D" id="3.20.20.60">
    <property type="entry name" value="Phosphoenolpyruvate-binding domains"/>
    <property type="match status" value="1"/>
</dbReference>
<dbReference type="RefSeq" id="WP_309541294.1">
    <property type="nucleotide sequence ID" value="NZ_CP133659.1"/>
</dbReference>
<feature type="binding site" evidence="5">
    <location>
        <position position="60"/>
    </location>
    <ligand>
        <name>Mg(2+)</name>
        <dbReference type="ChEBI" id="CHEBI:18420"/>
    </ligand>
</feature>
<dbReference type="NCBIfam" id="TIGR00222">
    <property type="entry name" value="panB"/>
    <property type="match status" value="1"/>
</dbReference>
<sequence length="303" mass="31934">MSVHPAPERSAPHQQARRPVGTLDVRAAKGARRIAMLTAYDAPTAALVDGCDIDIILVGDSLGMVMLGRNDTLSVTMDEMVHHCRAVTGSVARALVVADMPFLSYETSPADALRNAGRLFREGGVRAVKLEGAGPYLPQVRALVDAGIPVMGHIGLTPQRVAQLGGFKVQGKTADAARRLLDDALALEQAGCFSIVLECVPSPVAARITTALTIPTIGIGAGPDCDGQVLVLHDMLGLQDRMVPRFVKRYANLAGQVTAAVTAYKQEVESGVFPGPEHGFAMADEELRQLGPLDENVTGQGKG</sequence>
<evidence type="ECO:0000256" key="1">
    <source>
        <dbReference type="ARBA" id="ARBA00008676"/>
    </source>
</evidence>
<organism evidence="7 8">
    <name type="scientific">Nitratidesulfovibrio liaohensis</name>
    <dbReference type="NCBI Taxonomy" id="2604158"/>
    <lineage>
        <taxon>Bacteria</taxon>
        <taxon>Pseudomonadati</taxon>
        <taxon>Thermodesulfobacteriota</taxon>
        <taxon>Desulfovibrionia</taxon>
        <taxon>Desulfovibrionales</taxon>
        <taxon>Desulfovibrionaceae</taxon>
        <taxon>Nitratidesulfovibrio</taxon>
    </lineage>
</organism>
<feature type="binding site" evidence="5">
    <location>
        <position position="131"/>
    </location>
    <ligand>
        <name>Mg(2+)</name>
        <dbReference type="ChEBI" id="CHEBI:18420"/>
    </ligand>
</feature>
<evidence type="ECO:0000313" key="7">
    <source>
        <dbReference type="EMBL" id="WMW65275.1"/>
    </source>
</evidence>
<protein>
    <recommendedName>
        <fullName evidence="5">3-methyl-2-oxobutanoate hydroxymethyltransferase</fullName>
        <ecNumber evidence="5">2.1.2.11</ecNumber>
    </recommendedName>
    <alternativeName>
        <fullName evidence="5">Ketopantoate hydroxymethyltransferase</fullName>
        <shortName evidence="5">KPHMT</shortName>
    </alternativeName>
</protein>
<feature type="binding site" evidence="5">
    <location>
        <begin position="60"/>
        <end position="61"/>
    </location>
    <ligand>
        <name>3-methyl-2-oxobutanoate</name>
        <dbReference type="ChEBI" id="CHEBI:11851"/>
    </ligand>
</feature>